<dbReference type="EMBL" id="SHBH01000013">
    <property type="protein sequence ID" value="RZO26368.1"/>
    <property type="molecule type" value="Genomic_DNA"/>
</dbReference>
<evidence type="ECO:0000313" key="7">
    <source>
        <dbReference type="EMBL" id="RZO26368.1"/>
    </source>
</evidence>
<dbReference type="UniPathway" id="UPA00079">
    <property type="reaction ID" value="UER00169"/>
</dbReference>
<dbReference type="GO" id="GO:0009234">
    <property type="term" value="P:menaquinone biosynthetic process"/>
    <property type="evidence" value="ECO:0007669"/>
    <property type="project" value="UniProtKB-UniRule"/>
</dbReference>
<comment type="caution">
    <text evidence="6">Lacks conserved residue(s) required for the propagation of feature annotation.</text>
</comment>
<keyword evidence="2 6" id="KW-0489">Methyltransferase</keyword>
<dbReference type="SUPFAM" id="SSF53335">
    <property type="entry name" value="S-adenosyl-L-methionine-dependent methyltransferases"/>
    <property type="match status" value="1"/>
</dbReference>
<dbReference type="Gene3D" id="3.40.50.150">
    <property type="entry name" value="Vaccinia Virus protein VP39"/>
    <property type="match status" value="1"/>
</dbReference>
<dbReference type="PANTHER" id="PTHR43591:SF24">
    <property type="entry name" value="2-METHOXY-6-POLYPRENYL-1,4-BENZOQUINOL METHYLASE, MITOCHONDRIAL"/>
    <property type="match status" value="1"/>
</dbReference>
<evidence type="ECO:0000256" key="3">
    <source>
        <dbReference type="ARBA" id="ARBA00022679"/>
    </source>
</evidence>
<keyword evidence="1 6" id="KW-0474">Menaquinone biosynthesis</keyword>
<comment type="pathway">
    <text evidence="6">Quinol/quinone metabolism; menaquinone biosynthesis; menaquinol from 1,4-dihydroxy-2-naphthoate: step 2/2.</text>
</comment>
<feature type="binding site" evidence="6">
    <location>
        <position position="70"/>
    </location>
    <ligand>
        <name>S-adenosyl-L-methionine</name>
        <dbReference type="ChEBI" id="CHEBI:59789"/>
    </ligand>
</feature>
<comment type="similarity">
    <text evidence="6">Belongs to the class I-like SAM-binding methyltransferase superfamily. MenG/UbiE family.</text>
</comment>
<evidence type="ECO:0000256" key="2">
    <source>
        <dbReference type="ARBA" id="ARBA00022603"/>
    </source>
</evidence>
<feature type="binding site" evidence="6">
    <location>
        <position position="90"/>
    </location>
    <ligand>
        <name>S-adenosyl-L-methionine</name>
        <dbReference type="ChEBI" id="CHEBI:59789"/>
    </ligand>
</feature>
<comment type="catalytic activity">
    <reaction evidence="6">
        <text>a 2-demethylmenaquinol + S-adenosyl-L-methionine = a menaquinol + S-adenosyl-L-homocysteine + H(+)</text>
        <dbReference type="Rhea" id="RHEA:42640"/>
        <dbReference type="Rhea" id="RHEA-COMP:9539"/>
        <dbReference type="Rhea" id="RHEA-COMP:9563"/>
        <dbReference type="ChEBI" id="CHEBI:15378"/>
        <dbReference type="ChEBI" id="CHEBI:18151"/>
        <dbReference type="ChEBI" id="CHEBI:55437"/>
        <dbReference type="ChEBI" id="CHEBI:57856"/>
        <dbReference type="ChEBI" id="CHEBI:59789"/>
        <dbReference type="EC" id="2.1.1.163"/>
    </reaction>
</comment>
<dbReference type="InterPro" id="IPR004033">
    <property type="entry name" value="UbiE/COQ5_MeTrFase"/>
</dbReference>
<dbReference type="GO" id="GO:0008425">
    <property type="term" value="F:2-methoxy-6-polyprenyl-1,4-benzoquinol methyltransferase activity"/>
    <property type="evidence" value="ECO:0007669"/>
    <property type="project" value="UniProtKB-UniRule"/>
</dbReference>
<name>A0A520MYR4_9GAMM</name>
<dbReference type="UniPathway" id="UPA00232"/>
<dbReference type="CDD" id="cd02440">
    <property type="entry name" value="AdoMet_MTases"/>
    <property type="match status" value="1"/>
</dbReference>
<protein>
    <recommendedName>
        <fullName evidence="6">Ubiquinone/menaquinone biosynthesis C-methyltransferase UbiE</fullName>
        <ecNumber evidence="6">2.1.1.163</ecNumber>
        <ecNumber evidence="6">2.1.1.201</ecNumber>
    </recommendedName>
    <alternativeName>
        <fullName evidence="6">2-methoxy-6-polyprenyl-1,4-benzoquinol methylase</fullName>
    </alternativeName>
    <alternativeName>
        <fullName evidence="6">Demethylmenaquinone methyltransferase</fullName>
    </alternativeName>
</protein>
<evidence type="ECO:0000313" key="8">
    <source>
        <dbReference type="Proteomes" id="UP000319384"/>
    </source>
</evidence>
<dbReference type="GO" id="GO:0032259">
    <property type="term" value="P:methylation"/>
    <property type="evidence" value="ECO:0007669"/>
    <property type="project" value="UniProtKB-KW"/>
</dbReference>
<dbReference type="AlphaFoldDB" id="A0A520MYR4"/>
<dbReference type="PROSITE" id="PS01183">
    <property type="entry name" value="UBIE_1"/>
    <property type="match status" value="1"/>
</dbReference>
<dbReference type="InterPro" id="IPR029063">
    <property type="entry name" value="SAM-dependent_MTases_sf"/>
</dbReference>
<dbReference type="Pfam" id="PF01209">
    <property type="entry name" value="Ubie_methyltran"/>
    <property type="match status" value="1"/>
</dbReference>
<evidence type="ECO:0000256" key="1">
    <source>
        <dbReference type="ARBA" id="ARBA00022428"/>
    </source>
</evidence>
<proteinExistence type="inferred from homology"/>
<dbReference type="PANTHER" id="PTHR43591">
    <property type="entry name" value="METHYLTRANSFERASE"/>
    <property type="match status" value="1"/>
</dbReference>
<dbReference type="EC" id="2.1.1.163" evidence="6"/>
<gene>
    <name evidence="6 7" type="primary">ubiE</name>
    <name evidence="7" type="ORF">EVA95_02190</name>
</gene>
<dbReference type="HAMAP" id="MF_01813">
    <property type="entry name" value="MenG_UbiE_methyltr"/>
    <property type="match status" value="1"/>
</dbReference>
<keyword evidence="3 6" id="KW-0808">Transferase</keyword>
<dbReference type="GO" id="GO:0043770">
    <property type="term" value="F:demethylmenaquinone methyltransferase activity"/>
    <property type="evidence" value="ECO:0007669"/>
    <property type="project" value="UniProtKB-UniRule"/>
</dbReference>
<dbReference type="Proteomes" id="UP000319384">
    <property type="component" value="Unassembled WGS sequence"/>
</dbReference>
<sequence length="246" mass="28260">MNKKTHFGYTEVDESEKSKHVGEVFTSVSKSYDIMNDAMSIGMHRLWKKILVELASINEKDIILDIASGTGDIPKLISQEYPRTSIFMSDINYEMLDEGRNRAINESFNSNCSFCQLSGEKLPFKNKTFDLITVGFGLRNFTNKEKGLNEMKRCLKKNGKLLILEFSKPINPIFSKIYDWYSFNILPKLGSLLANDSDSYQYLAESIRMHPDQEQLKKMMQDQGYRECKFYNLLNGVVAIHVGSND</sequence>
<dbReference type="EC" id="2.1.1.201" evidence="6"/>
<comment type="pathway">
    <text evidence="6">Cofactor biosynthesis; ubiquinone biosynthesis.</text>
</comment>
<evidence type="ECO:0000256" key="5">
    <source>
        <dbReference type="ARBA" id="ARBA00022691"/>
    </source>
</evidence>
<comment type="caution">
    <text evidence="7">The sequence shown here is derived from an EMBL/GenBank/DDBJ whole genome shotgun (WGS) entry which is preliminary data.</text>
</comment>
<comment type="function">
    <text evidence="6">Methyltransferase required for the conversion of demethylmenaquinol (DMKH2) to menaquinol (MKH2) and the conversion of 2-polyprenyl-6-methoxy-1,4-benzoquinol (DDMQH2) to 2-polyprenyl-3-methyl-6-methoxy-1,4-benzoquinol (DMQH2).</text>
</comment>
<reference evidence="7 8" key="1">
    <citation type="submission" date="2019-02" db="EMBL/GenBank/DDBJ databases">
        <title>Prokaryotic population dynamics and viral predation in marine succession experiment using metagenomics: the confinement effect.</title>
        <authorList>
            <person name="Haro-Moreno J.M."/>
            <person name="Rodriguez-Valera F."/>
            <person name="Lopez-Perez M."/>
        </authorList>
    </citation>
    <scope>NUCLEOTIDE SEQUENCE [LARGE SCALE GENOMIC DNA]</scope>
    <source>
        <strain evidence="7">MED-G162</strain>
    </source>
</reference>
<organism evidence="7 8">
    <name type="scientific">SAR86 cluster bacterium</name>
    <dbReference type="NCBI Taxonomy" id="2030880"/>
    <lineage>
        <taxon>Bacteria</taxon>
        <taxon>Pseudomonadati</taxon>
        <taxon>Pseudomonadota</taxon>
        <taxon>Gammaproteobacteria</taxon>
        <taxon>SAR86 cluster</taxon>
    </lineage>
</organism>
<dbReference type="NCBIfam" id="NF001244">
    <property type="entry name" value="PRK00216.1-5"/>
    <property type="match status" value="1"/>
</dbReference>
<keyword evidence="5 6" id="KW-0949">S-adenosyl-L-methionine</keyword>
<evidence type="ECO:0000256" key="4">
    <source>
        <dbReference type="ARBA" id="ARBA00022688"/>
    </source>
</evidence>
<dbReference type="InterPro" id="IPR023576">
    <property type="entry name" value="UbiE/COQ5_MeTrFase_CS"/>
</dbReference>
<dbReference type="NCBIfam" id="TIGR01934">
    <property type="entry name" value="MenG_MenH_UbiE"/>
    <property type="match status" value="1"/>
</dbReference>
<evidence type="ECO:0000256" key="6">
    <source>
        <dbReference type="HAMAP-Rule" id="MF_01813"/>
    </source>
</evidence>
<keyword evidence="4 6" id="KW-0831">Ubiquinone biosynthesis</keyword>
<dbReference type="PROSITE" id="PS51608">
    <property type="entry name" value="SAM_MT_UBIE"/>
    <property type="match status" value="1"/>
</dbReference>
<comment type="catalytic activity">
    <reaction evidence="6">
        <text>a 2-methoxy-6-(all-trans-polyprenyl)benzene-1,4-diol + S-adenosyl-L-methionine = a 5-methoxy-2-methyl-3-(all-trans-polyprenyl)benzene-1,4-diol + S-adenosyl-L-homocysteine + H(+)</text>
        <dbReference type="Rhea" id="RHEA:28286"/>
        <dbReference type="Rhea" id="RHEA-COMP:10858"/>
        <dbReference type="Rhea" id="RHEA-COMP:10859"/>
        <dbReference type="ChEBI" id="CHEBI:15378"/>
        <dbReference type="ChEBI" id="CHEBI:57856"/>
        <dbReference type="ChEBI" id="CHEBI:59789"/>
        <dbReference type="ChEBI" id="CHEBI:84166"/>
        <dbReference type="ChEBI" id="CHEBI:84167"/>
        <dbReference type="EC" id="2.1.1.201"/>
    </reaction>
</comment>
<dbReference type="GO" id="GO:0009060">
    <property type="term" value="P:aerobic respiration"/>
    <property type="evidence" value="ECO:0007669"/>
    <property type="project" value="UniProtKB-UniRule"/>
</dbReference>
<accession>A0A520MYR4</accession>